<name>A0A0F9Q1M2_9ZZZZ</name>
<comment type="caution">
    <text evidence="1">The sequence shown here is derived from an EMBL/GenBank/DDBJ whole genome shotgun (WGS) entry which is preliminary data.</text>
</comment>
<reference evidence="1" key="1">
    <citation type="journal article" date="2015" name="Nature">
        <title>Complex archaea that bridge the gap between prokaryotes and eukaryotes.</title>
        <authorList>
            <person name="Spang A."/>
            <person name="Saw J.H."/>
            <person name="Jorgensen S.L."/>
            <person name="Zaremba-Niedzwiedzka K."/>
            <person name="Martijn J."/>
            <person name="Lind A.E."/>
            <person name="van Eijk R."/>
            <person name="Schleper C."/>
            <person name="Guy L."/>
            <person name="Ettema T.J."/>
        </authorList>
    </citation>
    <scope>NUCLEOTIDE SEQUENCE</scope>
</reference>
<evidence type="ECO:0008006" key="2">
    <source>
        <dbReference type="Google" id="ProtNLM"/>
    </source>
</evidence>
<protein>
    <recommendedName>
        <fullName evidence="2">Xaa-Pro dipeptidyl-peptidase C-terminal domain-containing protein</fullName>
    </recommendedName>
</protein>
<organism evidence="1">
    <name type="scientific">marine sediment metagenome</name>
    <dbReference type="NCBI Taxonomy" id="412755"/>
    <lineage>
        <taxon>unclassified sequences</taxon>
        <taxon>metagenomes</taxon>
        <taxon>ecological metagenomes</taxon>
    </lineage>
</organism>
<dbReference type="AlphaFoldDB" id="A0A0F9Q1M2"/>
<dbReference type="EMBL" id="LAZR01001969">
    <property type="protein sequence ID" value="KKN36389.1"/>
    <property type="molecule type" value="Genomic_DNA"/>
</dbReference>
<proteinExistence type="predicted"/>
<evidence type="ECO:0000313" key="1">
    <source>
        <dbReference type="EMBL" id="KKN36389.1"/>
    </source>
</evidence>
<gene>
    <name evidence="1" type="ORF">LCGC14_0774270</name>
</gene>
<accession>A0A0F9Q1M2</accession>
<sequence length="197" mass="20965">MTIPNKYTSAPPSIISFDFTDVQAGTGINSYYGAGSIDSSGSTFFLTNKQIFSGVEALTLSGAGPTTTTMDLAVFQRPLTAKGTALFSFAAITSAVDKDGDLQCEIFHVDSSGETSIVSAVTTDEITENPRMYLFKMPLTEKLFKKGDILRIKLTLSGTAGGVVYVGTDSGNAQQETAIQTLSTTEMQLLIPFKLDL</sequence>